<feature type="transmembrane region" description="Helical" evidence="6">
    <location>
        <begin position="34"/>
        <end position="52"/>
    </location>
</feature>
<evidence type="ECO:0000313" key="8">
    <source>
        <dbReference type="EMBL" id="MEL0630479.1"/>
    </source>
</evidence>
<dbReference type="InterPro" id="IPR050638">
    <property type="entry name" value="AA-Vitamin_Transporters"/>
</dbReference>
<feature type="transmembrane region" description="Helical" evidence="6">
    <location>
        <begin position="255"/>
        <end position="273"/>
    </location>
</feature>
<keyword evidence="9" id="KW-1185">Reference proteome</keyword>
<organism evidence="8 9">
    <name type="scientific">Psychromonas aquatilis</name>
    <dbReference type="NCBI Taxonomy" id="2005072"/>
    <lineage>
        <taxon>Bacteria</taxon>
        <taxon>Pseudomonadati</taxon>
        <taxon>Pseudomonadota</taxon>
        <taxon>Gammaproteobacteria</taxon>
        <taxon>Alteromonadales</taxon>
        <taxon>Psychromonadaceae</taxon>
        <taxon>Psychromonas</taxon>
    </lineage>
</organism>
<feature type="domain" description="EamA" evidence="7">
    <location>
        <begin position="161"/>
        <end position="294"/>
    </location>
</feature>
<evidence type="ECO:0000256" key="2">
    <source>
        <dbReference type="ARBA" id="ARBA00022475"/>
    </source>
</evidence>
<feature type="domain" description="EamA" evidence="7">
    <location>
        <begin position="2"/>
        <end position="137"/>
    </location>
</feature>
<evidence type="ECO:0000256" key="1">
    <source>
        <dbReference type="ARBA" id="ARBA00004651"/>
    </source>
</evidence>
<gene>
    <name evidence="8" type="ORF">V6256_12755</name>
</gene>
<dbReference type="EMBL" id="JBAKAZ010000058">
    <property type="protein sequence ID" value="MEL0630479.1"/>
    <property type="molecule type" value="Genomic_DNA"/>
</dbReference>
<feature type="transmembrane region" description="Helical" evidence="6">
    <location>
        <begin position="223"/>
        <end position="243"/>
    </location>
</feature>
<protein>
    <submittedName>
        <fullName evidence="8">DMT family transporter</fullName>
    </submittedName>
</protein>
<comment type="subcellular location">
    <subcellularLocation>
        <location evidence="1">Cell membrane</location>
        <topology evidence="1">Multi-pass membrane protein</topology>
    </subcellularLocation>
</comment>
<dbReference type="Proteomes" id="UP001369082">
    <property type="component" value="Unassembled WGS sequence"/>
</dbReference>
<sequence>MTGITFIFFACLLWAADTLIRYPLLFGGSSAQQIVLFEHLMVLTVLIGIFVIQRRKVTFLRSDTIVPFIVIGFLGSALGTLAFTEAFYLSNPTVVILLQKLQPLVAVTLACYLLKEKINPRFFLWLGIALLGSLLLIWPDLTALLTSFKEGDVEHNNSSLMGYGLALFAVISWGSATVFGKKLSTKGLDSIDLMAGRFSFGLLGMLPLLFITPSIITSIDISIIQKVAILALLSGVLGMYFYYQGLKRIPAHWATLAEMFFPVAAIFVNWLFLNVAMTEVQLVGAVILIGASTMVQHKPIPKQVNAI</sequence>
<feature type="transmembrane region" description="Helical" evidence="6">
    <location>
        <begin position="64"/>
        <end position="88"/>
    </location>
</feature>
<feature type="transmembrane region" description="Helical" evidence="6">
    <location>
        <begin position="94"/>
        <end position="115"/>
    </location>
</feature>
<evidence type="ECO:0000256" key="5">
    <source>
        <dbReference type="ARBA" id="ARBA00023136"/>
    </source>
</evidence>
<dbReference type="Pfam" id="PF00892">
    <property type="entry name" value="EamA"/>
    <property type="match status" value="2"/>
</dbReference>
<evidence type="ECO:0000313" key="9">
    <source>
        <dbReference type="Proteomes" id="UP001369082"/>
    </source>
</evidence>
<feature type="transmembrane region" description="Helical" evidence="6">
    <location>
        <begin position="122"/>
        <end position="141"/>
    </location>
</feature>
<evidence type="ECO:0000256" key="6">
    <source>
        <dbReference type="SAM" id="Phobius"/>
    </source>
</evidence>
<comment type="caution">
    <text evidence="8">The sequence shown here is derived from an EMBL/GenBank/DDBJ whole genome shotgun (WGS) entry which is preliminary data.</text>
</comment>
<dbReference type="InterPro" id="IPR037185">
    <property type="entry name" value="EmrE-like"/>
</dbReference>
<evidence type="ECO:0000256" key="4">
    <source>
        <dbReference type="ARBA" id="ARBA00022989"/>
    </source>
</evidence>
<keyword evidence="2" id="KW-1003">Cell membrane</keyword>
<feature type="transmembrane region" description="Helical" evidence="6">
    <location>
        <begin position="200"/>
        <end position="217"/>
    </location>
</feature>
<keyword evidence="4 6" id="KW-1133">Transmembrane helix</keyword>
<dbReference type="PANTHER" id="PTHR32322">
    <property type="entry name" value="INNER MEMBRANE TRANSPORTER"/>
    <property type="match status" value="1"/>
</dbReference>
<name>A0ABU9GTE4_9GAMM</name>
<dbReference type="InterPro" id="IPR000620">
    <property type="entry name" value="EamA_dom"/>
</dbReference>
<evidence type="ECO:0000259" key="7">
    <source>
        <dbReference type="Pfam" id="PF00892"/>
    </source>
</evidence>
<proteinExistence type="predicted"/>
<keyword evidence="5 6" id="KW-0472">Membrane</keyword>
<dbReference type="PANTHER" id="PTHR32322:SF18">
    <property type="entry name" value="S-ADENOSYLMETHIONINE_S-ADENOSYLHOMOCYSTEINE TRANSPORTER"/>
    <property type="match status" value="1"/>
</dbReference>
<reference evidence="8 9" key="1">
    <citation type="submission" date="2024-02" db="EMBL/GenBank/DDBJ databases">
        <title>Bacteria isolated from the canopy kelp, Nereocystis luetkeana.</title>
        <authorList>
            <person name="Pfister C.A."/>
            <person name="Younker I.T."/>
            <person name="Light S.H."/>
        </authorList>
    </citation>
    <scope>NUCLEOTIDE SEQUENCE [LARGE SCALE GENOMIC DNA]</scope>
    <source>
        <strain evidence="8 9">TI.1.05</strain>
    </source>
</reference>
<keyword evidence="3 6" id="KW-0812">Transmembrane</keyword>
<feature type="transmembrane region" description="Helical" evidence="6">
    <location>
        <begin position="161"/>
        <end position="179"/>
    </location>
</feature>
<dbReference type="SUPFAM" id="SSF103481">
    <property type="entry name" value="Multidrug resistance efflux transporter EmrE"/>
    <property type="match status" value="2"/>
</dbReference>
<dbReference type="RefSeq" id="WP_341598607.1">
    <property type="nucleotide sequence ID" value="NZ_JBAKAZ010000058.1"/>
</dbReference>
<accession>A0ABU9GTE4</accession>
<evidence type="ECO:0000256" key="3">
    <source>
        <dbReference type="ARBA" id="ARBA00022692"/>
    </source>
</evidence>